<keyword evidence="3 7" id="KW-0560">Oxidoreductase</keyword>
<dbReference type="RefSeq" id="XP_030988825.1">
    <property type="nucleotide sequence ID" value="XM_031133691.1"/>
</dbReference>
<dbReference type="PROSITE" id="PS00687">
    <property type="entry name" value="ALDEHYDE_DEHYDR_GLU"/>
    <property type="match status" value="1"/>
</dbReference>
<dbReference type="InterPro" id="IPR044086">
    <property type="entry name" value="LUC3-like"/>
</dbReference>
<gene>
    <name evidence="11" type="ORF">E0L32_011009</name>
</gene>
<evidence type="ECO:0000256" key="5">
    <source>
        <dbReference type="ARBA" id="ARBA00049194"/>
    </source>
</evidence>
<dbReference type="Gene3D" id="3.40.309.10">
    <property type="entry name" value="Aldehyde Dehydrogenase, Chain A, domain 2"/>
    <property type="match status" value="1"/>
</dbReference>
<feature type="domain" description="Aldehyde dehydrogenase" evidence="8">
    <location>
        <begin position="25"/>
        <end position="470"/>
    </location>
</feature>
<dbReference type="PANTHER" id="PTHR11699">
    <property type="entry name" value="ALDEHYDE DEHYDROGENASE-RELATED"/>
    <property type="match status" value="1"/>
</dbReference>
<dbReference type="OrthoDB" id="443402at2759"/>
<evidence type="ECO:0000313" key="12">
    <source>
        <dbReference type="Proteomes" id="UP000319257"/>
    </source>
</evidence>
<evidence type="ECO:0000259" key="8">
    <source>
        <dbReference type="Pfam" id="PF00171"/>
    </source>
</evidence>
<dbReference type="InterPro" id="IPR016163">
    <property type="entry name" value="Ald_DH_C"/>
</dbReference>
<evidence type="ECO:0000256" key="2">
    <source>
        <dbReference type="ARBA" id="ARBA00022737"/>
    </source>
</evidence>
<evidence type="ECO:0000256" key="6">
    <source>
        <dbReference type="PROSITE-ProRule" id="PRU10007"/>
    </source>
</evidence>
<feature type="domain" description="Nephrocystin 3-like N-terminal" evidence="9">
    <location>
        <begin position="813"/>
        <end position="985"/>
    </location>
</feature>
<dbReference type="Proteomes" id="UP000319257">
    <property type="component" value="Unassembled WGS sequence"/>
</dbReference>
<keyword evidence="2" id="KW-0677">Repeat</keyword>
<comment type="similarity">
    <text evidence="1 7">Belongs to the aldehyde dehydrogenase family.</text>
</comment>
<evidence type="ECO:0000259" key="10">
    <source>
        <dbReference type="Pfam" id="PF25053"/>
    </source>
</evidence>
<dbReference type="InterPro" id="IPR015590">
    <property type="entry name" value="Aldehyde_DH_dom"/>
</dbReference>
<comment type="catalytic activity">
    <reaction evidence="5">
        <text>an aldehyde + NAD(+) + H2O = a carboxylate + NADH + 2 H(+)</text>
        <dbReference type="Rhea" id="RHEA:16185"/>
        <dbReference type="ChEBI" id="CHEBI:15377"/>
        <dbReference type="ChEBI" id="CHEBI:15378"/>
        <dbReference type="ChEBI" id="CHEBI:17478"/>
        <dbReference type="ChEBI" id="CHEBI:29067"/>
        <dbReference type="ChEBI" id="CHEBI:57540"/>
        <dbReference type="ChEBI" id="CHEBI:57945"/>
        <dbReference type="EC" id="1.2.1.3"/>
    </reaction>
</comment>
<dbReference type="Gene3D" id="1.10.287.1490">
    <property type="match status" value="1"/>
</dbReference>
<protein>
    <recommendedName>
        <fullName evidence="4">aldehyde dehydrogenase (NAD(+))</fullName>
        <ecNumber evidence="4">1.2.1.3</ecNumber>
    </recommendedName>
</protein>
<dbReference type="FunFam" id="3.40.309.10:FF:000009">
    <property type="entry name" value="Aldehyde dehydrogenase A"/>
    <property type="match status" value="1"/>
</dbReference>
<dbReference type="InterPro" id="IPR029510">
    <property type="entry name" value="Ald_DH_CS_GLU"/>
</dbReference>
<dbReference type="FunFam" id="3.40.605.10:FF:000007">
    <property type="entry name" value="NAD/NADP-dependent betaine aldehyde dehydrogenase"/>
    <property type="match status" value="1"/>
</dbReference>
<feature type="domain" description="DUF7791" evidence="10">
    <location>
        <begin position="1073"/>
        <end position="1210"/>
    </location>
</feature>
<evidence type="ECO:0000259" key="9">
    <source>
        <dbReference type="Pfam" id="PF24883"/>
    </source>
</evidence>
<evidence type="ECO:0000313" key="11">
    <source>
        <dbReference type="EMBL" id="TPX07114.1"/>
    </source>
</evidence>
<evidence type="ECO:0000256" key="1">
    <source>
        <dbReference type="ARBA" id="ARBA00009986"/>
    </source>
</evidence>
<accession>A0A507ALR9</accession>
<name>A0A507ALR9_9PEZI</name>
<dbReference type="InterPro" id="IPR016161">
    <property type="entry name" value="Ald_DH/histidinol_DH"/>
</dbReference>
<sequence length="1290" mass="144745">MASTLDTTVYRGNIINNEFIPTATTRHSINPSTGEALYEVPCATQQDVDKAVGCAKEAFRTWSQVSFAERSRLLLAYADAVEAHREPLEKLLVQEQGKPLALAKAEFDMTLNWLRAFAKMEVQDEVLDENEERVITQTFPPIGVCCGIVPWNWPVLLGLGKVGPALITGNVIIVKPSPFTPYCDLKLGEIGMGIFPPGVFQVLSGGDDLGPMLTEHPGIDKVAFTGSVATGKLVMQSCAKTLKRVTLELGGNDACIVCEDVDIEAIVPKITTLAFLNSGQICMLVKRLYIHEKIYEKFRDAMVSFAKTIKTGDGFEPDVLVGPIQNKLQYERVKEVYSEIGTQGWKQALEGQVMSGSKGYYISPSIIDDPPEDSRIVTDEPFGPIVPILKWSDEDDVVRRANNSKYGLGASVWSKDLDRAERIGRRLSAGSVWLNSHFDVAPNVPFGGHKWSGLGSEWGMTGLKMYCNSTSLWKWKKVMMVDDNTHSPALPLFLSLILIGEVLWSAAEPKVVHILGMVRQLSSAIAKNKQIAMMDPATAFSIAGGVVTFVEFGAKLVSLYAEIRRSKDGRPPNLSALETESHELQGHANEARDKIDSLRQLYPLQSESLKRLAAKCTHVEQRLKGLLQSLTAKQSRSAQAMIAVRGLMKQKEIEDLQNQLRSIREQIMMNVILCAADGVKENRARLNNIDEGVERITDSLNTLQSTIDSLRPDFENVSKGRPLQKPPEVDRMVNGLWTSLTAADPVGPSPIGLSEGPLSLSEEMVYQKILSSLDFENILAREKQIQEPFPETFQWLLHDDHPKCDGRASSDQRTEFQKWLESTGNKSPFWITGIPASGKNTLMKYICNNHQVRKHLKVWCSELRLVTCNVYLWNPGSTSQKSQIGLLLTMLRQLLQQRPTSYQNVASKRFFYYQLAGIDAPDAPKWTAEELKDSIVGFASVIKDTDGLAIFVDGLDEYEGNLKELIFFFKRLHEEHIIKLCVSSRPWNIFQDEFHAYPSLRMELLTKPDIINVKDLEYQIIERAVGVFLWVVLVVEQLVLTVQDDNSLQRLWDEFEKLPPRLNDLYSSMRHRLDKDLRSSASKMYQLLFHWKKFHQRDLSAMDFWIATECQDPVNPPPFPTDDEETLGVIPLLERRLAGHTRGMIQITHRLAKAGDLHDLPDRSVNFLHRTVYDWLQENRNAIISDGPRNYDPGLVWASVFVSRLKGFRRTPYRTEIPLLKDVFFMGSTCKDTTESRRKLLASIAGLQGKTLKQLKAHIADGSLLTDAIAYSSGDASLLSFLAAKYSCAA</sequence>
<dbReference type="InterPro" id="IPR056693">
    <property type="entry name" value="DUF7791"/>
</dbReference>
<dbReference type="InterPro" id="IPR056884">
    <property type="entry name" value="NPHP3-like_N"/>
</dbReference>
<evidence type="ECO:0000256" key="4">
    <source>
        <dbReference type="ARBA" id="ARBA00024226"/>
    </source>
</evidence>
<evidence type="ECO:0000256" key="3">
    <source>
        <dbReference type="ARBA" id="ARBA00023002"/>
    </source>
</evidence>
<dbReference type="Pfam" id="PF24883">
    <property type="entry name" value="NPHP3_N"/>
    <property type="match status" value="1"/>
</dbReference>
<dbReference type="EMBL" id="SKBQ01000095">
    <property type="protein sequence ID" value="TPX07114.1"/>
    <property type="molecule type" value="Genomic_DNA"/>
</dbReference>
<dbReference type="STRING" id="1093900.A0A507ALR9"/>
<dbReference type="CDD" id="cd07106">
    <property type="entry name" value="ALDH_AldA-AAD23400"/>
    <property type="match status" value="1"/>
</dbReference>
<reference evidence="11 12" key="1">
    <citation type="submission" date="2019-06" db="EMBL/GenBank/DDBJ databases">
        <title>Draft genome sequence of the filamentous fungus Phialemoniopsis curvata isolated from diesel fuel.</title>
        <authorList>
            <person name="Varaljay V.A."/>
            <person name="Lyon W.J."/>
            <person name="Crouch A.L."/>
            <person name="Drake C.E."/>
            <person name="Hollomon J.M."/>
            <person name="Nadeau L.J."/>
            <person name="Nunn H.S."/>
            <person name="Stevenson B.S."/>
            <person name="Bojanowski C.L."/>
            <person name="Crookes-Goodson W.J."/>
        </authorList>
    </citation>
    <scope>NUCLEOTIDE SEQUENCE [LARGE SCALE GENOMIC DNA]</scope>
    <source>
        <strain evidence="11 12">D216</strain>
    </source>
</reference>
<organism evidence="11 12">
    <name type="scientific">Thyridium curvatum</name>
    <dbReference type="NCBI Taxonomy" id="1093900"/>
    <lineage>
        <taxon>Eukaryota</taxon>
        <taxon>Fungi</taxon>
        <taxon>Dikarya</taxon>
        <taxon>Ascomycota</taxon>
        <taxon>Pezizomycotina</taxon>
        <taxon>Sordariomycetes</taxon>
        <taxon>Sordariomycetidae</taxon>
        <taxon>Thyridiales</taxon>
        <taxon>Thyridiaceae</taxon>
        <taxon>Thyridium</taxon>
    </lineage>
</organism>
<dbReference type="EC" id="1.2.1.3" evidence="4"/>
<dbReference type="InterPro" id="IPR016162">
    <property type="entry name" value="Ald_DH_N"/>
</dbReference>
<dbReference type="Gene3D" id="3.40.50.300">
    <property type="entry name" value="P-loop containing nucleotide triphosphate hydrolases"/>
    <property type="match status" value="1"/>
</dbReference>
<comment type="caution">
    <text evidence="11">The sequence shown here is derived from an EMBL/GenBank/DDBJ whole genome shotgun (WGS) entry which is preliminary data.</text>
</comment>
<evidence type="ECO:0000256" key="7">
    <source>
        <dbReference type="RuleBase" id="RU003345"/>
    </source>
</evidence>
<dbReference type="Pfam" id="PF25053">
    <property type="entry name" value="DUF7791"/>
    <property type="match status" value="1"/>
</dbReference>
<dbReference type="Gene3D" id="3.40.605.10">
    <property type="entry name" value="Aldehyde Dehydrogenase, Chain A, domain 1"/>
    <property type="match status" value="1"/>
</dbReference>
<proteinExistence type="inferred from homology"/>
<keyword evidence="12" id="KW-1185">Reference proteome</keyword>
<dbReference type="GO" id="GO:0004029">
    <property type="term" value="F:aldehyde dehydrogenase (NAD+) activity"/>
    <property type="evidence" value="ECO:0007669"/>
    <property type="project" value="UniProtKB-EC"/>
</dbReference>
<dbReference type="InParanoid" id="A0A507ALR9"/>
<dbReference type="SUPFAM" id="SSF53720">
    <property type="entry name" value="ALDH-like"/>
    <property type="match status" value="1"/>
</dbReference>
<dbReference type="GeneID" id="41978456"/>
<dbReference type="InterPro" id="IPR027417">
    <property type="entry name" value="P-loop_NTPase"/>
</dbReference>
<dbReference type="Pfam" id="PF00171">
    <property type="entry name" value="Aldedh"/>
    <property type="match status" value="1"/>
</dbReference>
<feature type="active site" evidence="6">
    <location>
        <position position="248"/>
    </location>
</feature>